<protein>
    <submittedName>
        <fullName evidence="2">Uncharacterized protein</fullName>
    </submittedName>
</protein>
<dbReference type="Proteomes" id="UP000283895">
    <property type="component" value="Unassembled WGS sequence"/>
</dbReference>
<evidence type="ECO:0000313" key="3">
    <source>
        <dbReference type="Proteomes" id="UP000283895"/>
    </source>
</evidence>
<dbReference type="AlphaFoldDB" id="A0A423V7V6"/>
<organism evidence="2 3">
    <name type="scientific">Cytospora schulzeri</name>
    <dbReference type="NCBI Taxonomy" id="448051"/>
    <lineage>
        <taxon>Eukaryota</taxon>
        <taxon>Fungi</taxon>
        <taxon>Dikarya</taxon>
        <taxon>Ascomycota</taxon>
        <taxon>Pezizomycotina</taxon>
        <taxon>Sordariomycetes</taxon>
        <taxon>Sordariomycetidae</taxon>
        <taxon>Diaporthales</taxon>
        <taxon>Cytosporaceae</taxon>
        <taxon>Cytospora</taxon>
    </lineage>
</organism>
<evidence type="ECO:0000313" key="2">
    <source>
        <dbReference type="EMBL" id="ROV86884.1"/>
    </source>
</evidence>
<reference evidence="2 3" key="1">
    <citation type="submission" date="2015-09" db="EMBL/GenBank/DDBJ databases">
        <title>Host preference determinants of Valsa canker pathogens revealed by comparative genomics.</title>
        <authorList>
            <person name="Yin Z."/>
            <person name="Huang L."/>
        </authorList>
    </citation>
    <scope>NUCLEOTIDE SEQUENCE [LARGE SCALE GENOMIC DNA]</scope>
    <source>
        <strain evidence="2 3">03-1</strain>
    </source>
</reference>
<proteinExistence type="predicted"/>
<comment type="caution">
    <text evidence="2">The sequence shown here is derived from an EMBL/GenBank/DDBJ whole genome shotgun (WGS) entry which is preliminary data.</text>
</comment>
<feature type="signal peptide" evidence="1">
    <location>
        <begin position="1"/>
        <end position="26"/>
    </location>
</feature>
<gene>
    <name evidence="2" type="ORF">VMCG_10910</name>
</gene>
<name>A0A423V7V6_9PEZI</name>
<accession>A0A423V7V6</accession>
<keyword evidence="3" id="KW-1185">Reference proteome</keyword>
<evidence type="ECO:0000256" key="1">
    <source>
        <dbReference type="SAM" id="SignalP"/>
    </source>
</evidence>
<feature type="chain" id="PRO_5019372430" evidence="1">
    <location>
        <begin position="27"/>
        <end position="147"/>
    </location>
</feature>
<sequence length="147" mass="16729">MPSPRNSQLILSLLVVCLHMTSWVTTRSMRTSNGDQHARVEETQPTYLTMDFTYYAYVDTLMMLPRFGGGVPEPDDGDSDESIVATGVDPTVIIWNLESRISNLESGKSAILIQIWEIWDLGNQRKRIDLSATLQQHDRSRYNLNPK</sequence>
<dbReference type="EMBL" id="LKEA01000121">
    <property type="protein sequence ID" value="ROV86884.1"/>
    <property type="molecule type" value="Genomic_DNA"/>
</dbReference>
<keyword evidence="1" id="KW-0732">Signal</keyword>